<dbReference type="GO" id="GO:0016226">
    <property type="term" value="P:iron-sulfur cluster assembly"/>
    <property type="evidence" value="ECO:0007669"/>
    <property type="project" value="InterPro"/>
</dbReference>
<dbReference type="GO" id="GO:0051539">
    <property type="term" value="F:4 iron, 4 sulfur cluster binding"/>
    <property type="evidence" value="ECO:0007669"/>
    <property type="project" value="UniProtKB-KW"/>
</dbReference>
<keyword evidence="6" id="KW-1185">Reference proteome</keyword>
<keyword evidence="3" id="KW-0004">4Fe-4S</keyword>
<sequence length="184" mass="20916">MWRRCALKKLSMLAFSGNKRSFFGLTLRQNLKKVDKTTPLRILQSRIILSRISLSRILSSSSPLHKNIITNEKEYPLIITKNKEKDLKLRVSVSSGGCSGFQYVFELINDQDIENDQDIIIHDININVDIVIDKQSLIFLKGSTLDYVQDLLQKSFVISNNPNVQSKCGCNVSFSPKDDVLRSP</sequence>
<dbReference type="NCBIfam" id="TIGR00049">
    <property type="entry name" value="iron-sulfur cluster assembly accessory protein"/>
    <property type="match status" value="1"/>
</dbReference>
<dbReference type="SUPFAM" id="SSF89360">
    <property type="entry name" value="HesB-like domain"/>
    <property type="match status" value="1"/>
</dbReference>
<evidence type="ECO:0000256" key="2">
    <source>
        <dbReference type="ARBA" id="ARBA00006718"/>
    </source>
</evidence>
<proteinExistence type="inferred from homology"/>
<comment type="pathway">
    <text evidence="1">Cofactor biosynthesis; iron-sulfur cluster biosynthesis.</text>
</comment>
<organism evidence="5 6">
    <name type="scientific">Reticulomyxa filosa</name>
    <dbReference type="NCBI Taxonomy" id="46433"/>
    <lineage>
        <taxon>Eukaryota</taxon>
        <taxon>Sar</taxon>
        <taxon>Rhizaria</taxon>
        <taxon>Retaria</taxon>
        <taxon>Foraminifera</taxon>
        <taxon>Monothalamids</taxon>
        <taxon>Reticulomyxidae</taxon>
        <taxon>Reticulomyxa</taxon>
    </lineage>
</organism>
<dbReference type="OrthoDB" id="1938621at2759"/>
<evidence type="ECO:0000256" key="1">
    <source>
        <dbReference type="ARBA" id="ARBA00005151"/>
    </source>
</evidence>
<dbReference type="InterPro" id="IPR000361">
    <property type="entry name" value="ATAP_core_dom"/>
</dbReference>
<reference evidence="5 6" key="1">
    <citation type="journal article" date="2013" name="Curr. Biol.">
        <title>The Genome of the Foraminiferan Reticulomyxa filosa.</title>
        <authorList>
            <person name="Glockner G."/>
            <person name="Hulsmann N."/>
            <person name="Schleicher M."/>
            <person name="Noegel A.A."/>
            <person name="Eichinger L."/>
            <person name="Gallinger C."/>
            <person name="Pawlowski J."/>
            <person name="Sierra R."/>
            <person name="Euteneuer U."/>
            <person name="Pillet L."/>
            <person name="Moustafa A."/>
            <person name="Platzer M."/>
            <person name="Groth M."/>
            <person name="Szafranski K."/>
            <person name="Schliwa M."/>
        </authorList>
    </citation>
    <scope>NUCLEOTIDE SEQUENCE [LARGE SCALE GENOMIC DNA]</scope>
</reference>
<evidence type="ECO:0000313" key="6">
    <source>
        <dbReference type="Proteomes" id="UP000023152"/>
    </source>
</evidence>
<gene>
    <name evidence="5" type="ORF">RFI_32742</name>
</gene>
<evidence type="ECO:0000256" key="3">
    <source>
        <dbReference type="ARBA" id="ARBA00022485"/>
    </source>
</evidence>
<evidence type="ECO:0000313" key="5">
    <source>
        <dbReference type="EMBL" id="ETO04654.1"/>
    </source>
</evidence>
<dbReference type="Proteomes" id="UP000023152">
    <property type="component" value="Unassembled WGS sequence"/>
</dbReference>
<dbReference type="FunFam" id="2.60.300.12:FF:000013">
    <property type="entry name" value="Iron-sulfur assembly protein 2"/>
    <property type="match status" value="1"/>
</dbReference>
<dbReference type="Pfam" id="PF01521">
    <property type="entry name" value="Fe-S_biosyn"/>
    <property type="match status" value="1"/>
</dbReference>
<dbReference type="AlphaFoldDB" id="X6LSM6"/>
<protein>
    <submittedName>
        <fullName evidence="5">Iron-sulfur cluster insertion protein ErpA</fullName>
    </submittedName>
</protein>
<dbReference type="GO" id="GO:0005506">
    <property type="term" value="F:iron ion binding"/>
    <property type="evidence" value="ECO:0007669"/>
    <property type="project" value="TreeGrafter"/>
</dbReference>
<comment type="similarity">
    <text evidence="2">Belongs to the HesB/IscA family.</text>
</comment>
<dbReference type="GO" id="GO:0005739">
    <property type="term" value="C:mitochondrion"/>
    <property type="evidence" value="ECO:0007669"/>
    <property type="project" value="TreeGrafter"/>
</dbReference>
<keyword evidence="3" id="KW-0411">Iron-sulfur</keyword>
<dbReference type="InterPro" id="IPR016092">
    <property type="entry name" value="ATAP"/>
</dbReference>
<dbReference type="GO" id="GO:0051537">
    <property type="term" value="F:2 iron, 2 sulfur cluster binding"/>
    <property type="evidence" value="ECO:0007669"/>
    <property type="project" value="TreeGrafter"/>
</dbReference>
<dbReference type="PANTHER" id="PTHR43011:SF1">
    <property type="entry name" value="IRON-SULFUR CLUSTER ASSEMBLY 2 HOMOLOG, MITOCHONDRIAL"/>
    <property type="match status" value="1"/>
</dbReference>
<feature type="domain" description="Core" evidence="4">
    <location>
        <begin position="82"/>
        <end position="171"/>
    </location>
</feature>
<keyword evidence="3" id="KW-0408">Iron</keyword>
<accession>X6LSM6</accession>
<name>X6LSM6_RETFI</name>
<dbReference type="Gene3D" id="2.60.300.12">
    <property type="entry name" value="HesB-like domain"/>
    <property type="match status" value="1"/>
</dbReference>
<comment type="caution">
    <text evidence="5">The sequence shown here is derived from an EMBL/GenBank/DDBJ whole genome shotgun (WGS) entry which is preliminary data.</text>
</comment>
<keyword evidence="3" id="KW-0479">Metal-binding</keyword>
<dbReference type="EMBL" id="ASPP01029091">
    <property type="protein sequence ID" value="ETO04654.1"/>
    <property type="molecule type" value="Genomic_DNA"/>
</dbReference>
<dbReference type="InterPro" id="IPR035903">
    <property type="entry name" value="HesB-like_dom_sf"/>
</dbReference>
<dbReference type="PANTHER" id="PTHR43011">
    <property type="entry name" value="IRON-SULFUR CLUSTER ASSEMBLY 2 HOMOLOG, MITOCHONDRIAL"/>
    <property type="match status" value="1"/>
</dbReference>
<evidence type="ECO:0000259" key="4">
    <source>
        <dbReference type="Pfam" id="PF01521"/>
    </source>
</evidence>